<keyword evidence="4 7" id="KW-1133">Transmembrane helix</keyword>
<proteinExistence type="inferred from homology"/>
<evidence type="ECO:0000256" key="3">
    <source>
        <dbReference type="ARBA" id="ARBA00022927"/>
    </source>
</evidence>
<accession>A0A1F2WF02</accession>
<dbReference type="InterPro" id="IPR002033">
    <property type="entry name" value="TatC"/>
</dbReference>
<dbReference type="PRINTS" id="PR01840">
    <property type="entry name" value="TATCFAMILY"/>
</dbReference>
<dbReference type="PANTHER" id="PTHR30371">
    <property type="entry name" value="SEC-INDEPENDENT PROTEIN TRANSLOCASE PROTEIN TATC"/>
    <property type="match status" value="1"/>
</dbReference>
<dbReference type="STRING" id="1797197.A2Y75_09715"/>
<evidence type="ECO:0000256" key="5">
    <source>
        <dbReference type="ARBA" id="ARBA00023010"/>
    </source>
</evidence>
<protein>
    <recommendedName>
        <fullName evidence="7">Sec-independent protein translocase protein TatC</fullName>
    </recommendedName>
</protein>
<feature type="transmembrane region" description="Helical" evidence="7">
    <location>
        <begin position="104"/>
        <end position="127"/>
    </location>
</feature>
<dbReference type="Pfam" id="PF00902">
    <property type="entry name" value="TatC"/>
    <property type="match status" value="1"/>
</dbReference>
<reference evidence="8 9" key="1">
    <citation type="journal article" date="2016" name="Nat. Commun.">
        <title>Thousands of microbial genomes shed light on interconnected biogeochemical processes in an aquifer system.</title>
        <authorList>
            <person name="Anantharaman K."/>
            <person name="Brown C.T."/>
            <person name="Hug L.A."/>
            <person name="Sharon I."/>
            <person name="Castelle C.J."/>
            <person name="Probst A.J."/>
            <person name="Thomas B.C."/>
            <person name="Singh A."/>
            <person name="Wilkins M.J."/>
            <person name="Karaoz U."/>
            <person name="Brodie E.L."/>
            <person name="Williams K.H."/>
            <person name="Hubbard S.S."/>
            <person name="Banfield J.F."/>
        </authorList>
    </citation>
    <scope>NUCLEOTIDE SEQUENCE [LARGE SCALE GENOMIC DNA]</scope>
</reference>
<dbReference type="Proteomes" id="UP000177876">
    <property type="component" value="Unassembled WGS sequence"/>
</dbReference>
<evidence type="ECO:0000256" key="2">
    <source>
        <dbReference type="ARBA" id="ARBA00022692"/>
    </source>
</evidence>
<keyword evidence="3 7" id="KW-0653">Protein transport</keyword>
<name>A0A1F2WF02_9ACTN</name>
<organism evidence="8 9">
    <name type="scientific">Candidatus Solincola sediminis</name>
    <dbReference type="NCBI Taxonomy" id="1797199"/>
    <lineage>
        <taxon>Bacteria</taxon>
        <taxon>Bacillati</taxon>
        <taxon>Actinomycetota</taxon>
        <taxon>Candidatus Geothermincolia</taxon>
        <taxon>Candidatus Geothermincolales</taxon>
        <taxon>Candidatus Geothermincolaceae</taxon>
        <taxon>Candidatus Solincola</taxon>
    </lineage>
</organism>
<evidence type="ECO:0000256" key="4">
    <source>
        <dbReference type="ARBA" id="ARBA00022989"/>
    </source>
</evidence>
<comment type="function">
    <text evidence="7">Part of the twin-arginine translocation (Tat) system that transports large folded proteins containing a characteristic twin-arginine motif in their signal peptide across membranes. Together with TatB, TatC is part of a receptor directly interacting with Tat signal peptides.</text>
</comment>
<dbReference type="GO" id="GO:0033281">
    <property type="term" value="C:TAT protein transport complex"/>
    <property type="evidence" value="ECO:0007669"/>
    <property type="project" value="UniProtKB-UniRule"/>
</dbReference>
<evidence type="ECO:0000313" key="8">
    <source>
        <dbReference type="EMBL" id="OFW55426.1"/>
    </source>
</evidence>
<dbReference type="GO" id="GO:0043953">
    <property type="term" value="P:protein transport by the Tat complex"/>
    <property type="evidence" value="ECO:0007669"/>
    <property type="project" value="UniProtKB-UniRule"/>
</dbReference>
<keyword evidence="2 7" id="KW-0812">Transmembrane</keyword>
<keyword evidence="7" id="KW-1003">Cell membrane</keyword>
<dbReference type="GO" id="GO:0009977">
    <property type="term" value="F:proton motive force dependent protein transmembrane transporter activity"/>
    <property type="evidence" value="ECO:0007669"/>
    <property type="project" value="TreeGrafter"/>
</dbReference>
<evidence type="ECO:0000313" key="9">
    <source>
        <dbReference type="Proteomes" id="UP000177876"/>
    </source>
</evidence>
<feature type="transmembrane region" description="Helical" evidence="7">
    <location>
        <begin position="184"/>
        <end position="201"/>
    </location>
</feature>
<dbReference type="AlphaFoldDB" id="A0A1F2WF02"/>
<comment type="similarity">
    <text evidence="7">Belongs to the TatC family.</text>
</comment>
<keyword evidence="7" id="KW-0813">Transport</keyword>
<dbReference type="GO" id="GO:0065002">
    <property type="term" value="P:intracellular protein transmembrane transport"/>
    <property type="evidence" value="ECO:0007669"/>
    <property type="project" value="TreeGrafter"/>
</dbReference>
<evidence type="ECO:0000256" key="6">
    <source>
        <dbReference type="ARBA" id="ARBA00023136"/>
    </source>
</evidence>
<comment type="subunit">
    <text evidence="7">The Tat system comprises two distinct complexes: a TatABC complex, containing multiple copies of TatA, TatB and TatC subunits, and a separate TatA complex, containing only TatA subunits. Substrates initially bind to the TatABC complex, which probably triggers association of the separate TatA complex to form the active translocon.</text>
</comment>
<dbReference type="PANTHER" id="PTHR30371:SF0">
    <property type="entry name" value="SEC-INDEPENDENT PROTEIN TRANSLOCASE PROTEIN TATC, CHLOROPLASTIC-RELATED"/>
    <property type="match status" value="1"/>
</dbReference>
<feature type="transmembrane region" description="Helical" evidence="7">
    <location>
        <begin position="67"/>
        <end position="92"/>
    </location>
</feature>
<dbReference type="NCBIfam" id="TIGR00945">
    <property type="entry name" value="tatC"/>
    <property type="match status" value="1"/>
</dbReference>
<comment type="subcellular location">
    <subcellularLocation>
        <location evidence="7">Cell membrane</location>
        <topology evidence="7">Multi-pass membrane protein</topology>
    </subcellularLocation>
    <subcellularLocation>
        <location evidence="1">Membrane</location>
        <topology evidence="1">Multi-pass membrane protein</topology>
    </subcellularLocation>
</comment>
<dbReference type="HAMAP" id="MF_00902">
    <property type="entry name" value="TatC"/>
    <property type="match status" value="1"/>
</dbReference>
<evidence type="ECO:0000256" key="1">
    <source>
        <dbReference type="ARBA" id="ARBA00004141"/>
    </source>
</evidence>
<keyword evidence="6 7" id="KW-0472">Membrane</keyword>
<feature type="transmembrane region" description="Helical" evidence="7">
    <location>
        <begin position="207"/>
        <end position="229"/>
    </location>
</feature>
<dbReference type="EMBL" id="MELK01000054">
    <property type="protein sequence ID" value="OFW55426.1"/>
    <property type="molecule type" value="Genomic_DNA"/>
</dbReference>
<keyword evidence="5 7" id="KW-0811">Translocation</keyword>
<comment type="caution">
    <text evidence="8">The sequence shown here is derived from an EMBL/GenBank/DDBJ whole genome shotgun (WGS) entry which is preliminary data.</text>
</comment>
<feature type="transmembrane region" description="Helical" evidence="7">
    <location>
        <begin position="147"/>
        <end position="172"/>
    </location>
</feature>
<evidence type="ECO:0000256" key="7">
    <source>
        <dbReference type="HAMAP-Rule" id="MF_00902"/>
    </source>
</evidence>
<sequence>MGFIEHLEELRRRIIVMFLALGVAICVGYIYSWQILDFLKKPGARAGIPLNLYYQSVLEPFMVRFKIAMYAAIVVALPVILYEILAFIAPALKKREKRVMYSSLLSIIFFFLLGMAFCYFYILPIGLKWLVGQAGNHVSPVLMAGQYVGLVALLLLGIGLSFETPLLVWLAVRLGIVTPKKLHENWRWAIIITLVFAAVITPDWNPITMALVAVPMFILYEASIFLASFGRKKAKNKKKAALEAEA</sequence>
<gene>
    <name evidence="7" type="primary">tatC</name>
    <name evidence="8" type="ORF">A2Y75_09715</name>
</gene>
<feature type="transmembrane region" description="Helical" evidence="7">
    <location>
        <begin position="12"/>
        <end position="31"/>
    </location>
</feature>